<keyword evidence="2" id="KW-0560">Oxidoreductase</keyword>
<dbReference type="Pfam" id="PF00106">
    <property type="entry name" value="adh_short"/>
    <property type="match status" value="1"/>
</dbReference>
<reference evidence="4 5" key="1">
    <citation type="submission" date="2023-07" db="EMBL/GenBank/DDBJ databases">
        <title>Sorghum-associated microbial communities from plants grown in Nebraska, USA.</title>
        <authorList>
            <person name="Schachtman D."/>
        </authorList>
    </citation>
    <scope>NUCLEOTIDE SEQUENCE [LARGE SCALE GENOMIC DNA]</scope>
    <source>
        <strain evidence="4 5">BE190</strain>
    </source>
</reference>
<accession>A0ABU1V0W0</accession>
<dbReference type="PRINTS" id="PR00081">
    <property type="entry name" value="GDHRDH"/>
</dbReference>
<evidence type="ECO:0000313" key="4">
    <source>
        <dbReference type="EMBL" id="MDR7090943.1"/>
    </source>
</evidence>
<dbReference type="RefSeq" id="WP_310073669.1">
    <property type="nucleotide sequence ID" value="NZ_JAVDVX010000005.1"/>
</dbReference>
<evidence type="ECO:0000313" key="5">
    <source>
        <dbReference type="Proteomes" id="UP001253595"/>
    </source>
</evidence>
<dbReference type="PANTHER" id="PTHR44196:SF1">
    <property type="entry name" value="DEHYDROGENASE_REDUCTASE SDR FAMILY MEMBER 7B"/>
    <property type="match status" value="1"/>
</dbReference>
<dbReference type="InterPro" id="IPR036291">
    <property type="entry name" value="NAD(P)-bd_dom_sf"/>
</dbReference>
<name>A0ABU1V0W0_9GAMM</name>
<dbReference type="Proteomes" id="UP001253595">
    <property type="component" value="Unassembled WGS sequence"/>
</dbReference>
<dbReference type="PROSITE" id="PS00061">
    <property type="entry name" value="ADH_SHORT"/>
    <property type="match status" value="1"/>
</dbReference>
<gene>
    <name evidence="4" type="ORF">J2X05_002969</name>
</gene>
<evidence type="ECO:0000256" key="1">
    <source>
        <dbReference type="ARBA" id="ARBA00006484"/>
    </source>
</evidence>
<sequence length="268" mass="29149">MINNFLQPYNSPPLSLYTGLHGNMNLQDKTLLITGGTSGIGYALVKQLSSTSKSIVVIARNPVHLEKLKNEFPNVHIYKCALANKIDLEKTFSEIINNHPDISVVINNAGIQATPTFLDKDFNFDSIENEISVNLMAPIRICALMLGPLLNLKAPAAIVNITSGLGLYPKKNSAVYCATKAGLRNFTQSFRYQLEETPIKVFEAIMPLVDTPMTHGRGKGKISPDSAAEAIIKGIENDDEEIFVGKAKLIPLVARISPTLMAAIMKAG</sequence>
<comment type="caution">
    <text evidence="4">The sequence shown here is derived from an EMBL/GenBank/DDBJ whole genome shotgun (WGS) entry which is preliminary data.</text>
</comment>
<dbReference type="EMBL" id="JAVDVX010000005">
    <property type="protein sequence ID" value="MDR7090943.1"/>
    <property type="molecule type" value="Genomic_DNA"/>
</dbReference>
<dbReference type="InterPro" id="IPR020904">
    <property type="entry name" value="Sc_DH/Rdtase_CS"/>
</dbReference>
<organism evidence="4 5">
    <name type="scientific">Cellvibrio fibrivorans</name>
    <dbReference type="NCBI Taxonomy" id="126350"/>
    <lineage>
        <taxon>Bacteria</taxon>
        <taxon>Pseudomonadati</taxon>
        <taxon>Pseudomonadota</taxon>
        <taxon>Gammaproteobacteria</taxon>
        <taxon>Cellvibrionales</taxon>
        <taxon>Cellvibrionaceae</taxon>
        <taxon>Cellvibrio</taxon>
    </lineage>
</organism>
<dbReference type="InterPro" id="IPR002347">
    <property type="entry name" value="SDR_fam"/>
</dbReference>
<protein>
    <submittedName>
        <fullName evidence="4">Short-subunit dehydrogenase involved in D-alanine esterification of teichoic acids</fullName>
    </submittedName>
</protein>
<comment type="similarity">
    <text evidence="1 3">Belongs to the short-chain dehydrogenases/reductases (SDR) family.</text>
</comment>
<keyword evidence="5" id="KW-1185">Reference proteome</keyword>
<dbReference type="PANTHER" id="PTHR44196">
    <property type="entry name" value="DEHYDROGENASE/REDUCTASE SDR FAMILY MEMBER 7B"/>
    <property type="match status" value="1"/>
</dbReference>
<proteinExistence type="inferred from homology"/>
<evidence type="ECO:0000256" key="2">
    <source>
        <dbReference type="ARBA" id="ARBA00023002"/>
    </source>
</evidence>
<dbReference type="PRINTS" id="PR00080">
    <property type="entry name" value="SDRFAMILY"/>
</dbReference>
<evidence type="ECO:0000256" key="3">
    <source>
        <dbReference type="RuleBase" id="RU000363"/>
    </source>
</evidence>
<dbReference type="Gene3D" id="3.40.50.720">
    <property type="entry name" value="NAD(P)-binding Rossmann-like Domain"/>
    <property type="match status" value="1"/>
</dbReference>
<dbReference type="SUPFAM" id="SSF51735">
    <property type="entry name" value="NAD(P)-binding Rossmann-fold domains"/>
    <property type="match status" value="1"/>
</dbReference>